<keyword evidence="8" id="KW-1185">Reference proteome</keyword>
<evidence type="ECO:0000256" key="4">
    <source>
        <dbReference type="ARBA" id="ARBA00022801"/>
    </source>
</evidence>
<protein>
    <recommendedName>
        <fullName evidence="5">Dipeptidyl-peptidase V</fullName>
    </recommendedName>
</protein>
<dbReference type="InterPro" id="IPR001375">
    <property type="entry name" value="Peptidase_S9_cat"/>
</dbReference>
<dbReference type="Gene3D" id="2.120.10.30">
    <property type="entry name" value="TolB, C-terminal domain"/>
    <property type="match status" value="1"/>
</dbReference>
<keyword evidence="4 7" id="KW-0378">Hydrolase</keyword>
<evidence type="ECO:0000256" key="3">
    <source>
        <dbReference type="ARBA" id="ARBA00022729"/>
    </source>
</evidence>
<dbReference type="OrthoDB" id="416344at2759"/>
<dbReference type="FunFam" id="3.40.50.1820:FF:000028">
    <property type="entry name" value="S9 family peptidase"/>
    <property type="match status" value="1"/>
</dbReference>
<dbReference type="FunCoup" id="A0A165KJA4">
    <property type="interactions" value="19"/>
</dbReference>
<evidence type="ECO:0000313" key="8">
    <source>
        <dbReference type="Proteomes" id="UP000077266"/>
    </source>
</evidence>
<dbReference type="Gene3D" id="3.40.50.1820">
    <property type="entry name" value="alpha/beta hydrolase"/>
    <property type="match status" value="1"/>
</dbReference>
<keyword evidence="2" id="KW-0645">Protease</keyword>
<dbReference type="Proteomes" id="UP000077266">
    <property type="component" value="Unassembled WGS sequence"/>
</dbReference>
<organism evidence="7 8">
    <name type="scientific">Exidia glandulosa HHB12029</name>
    <dbReference type="NCBI Taxonomy" id="1314781"/>
    <lineage>
        <taxon>Eukaryota</taxon>
        <taxon>Fungi</taxon>
        <taxon>Dikarya</taxon>
        <taxon>Basidiomycota</taxon>
        <taxon>Agaricomycotina</taxon>
        <taxon>Agaricomycetes</taxon>
        <taxon>Auriculariales</taxon>
        <taxon>Exidiaceae</taxon>
        <taxon>Exidia</taxon>
    </lineage>
</organism>
<evidence type="ECO:0000256" key="2">
    <source>
        <dbReference type="ARBA" id="ARBA00022670"/>
    </source>
</evidence>
<sequence>MHLPPILWALAGQSSFLMSPTITTAASNAQQLTSSFSFKSDPRVLTPKDVIELPRPGPAFVNRAGDLVAVAMANYSFSDKSTRWVHIAAIDGAPRSVDVSVSAPGEIFWLDERTLAQVIPSKNADGQDLYTLSVQVDGAGLNASFSAIPIGILPPGARNFVYNPDSGFLVFSAEVYGDLNPKTVKALDEAWEQRGNSAFVYDHTTVREVDAWRTSKRPSIFSTPLAKNADSWQLGEDIIPLLKASGHHAPSGGTGDFDVSATSLVYTTKDPTLPEGLHTKQNIYIIDLERPASPRELTSGEHGATSFPRFNARGDKVAWLEQPEDGYETAHTYVVVYDLTRKERRAFLEDWDRSPDSLAFSPSGGSIYITAADEARGKVFLLSLSSASRLKSPQTLASVGTASSLLPLPDGRLVFMRSSFTSPNDIFILKHTDGAGQHEQRITAFYKDALKGKHLDPGTEIHWTGGAVKERNVQGWVFTPPGFKRGEEKKWPALMMIHGGPQASWQDMWFPRYSLNVYANQGYVVFAPNPTGSTSFGQEFTDAISGDWGGAPFEDMRAGWKEFLKLYPEVDAERTGCWGASWGGYAVNWIAGHPEYNFGFKALVNMVGIFSLTSYGWTTPSAHFYNHAVGGMPWEKHSLELSEKMSPSNFVDRWSSPMLLIHGSKDYNIPETEAISAFHALQQRGIRSRLVIFPDENHWISKPGNTLKYHEEIFCWLVEFLGRAGAK</sequence>
<dbReference type="SUPFAM" id="SSF53474">
    <property type="entry name" value="alpha/beta-Hydrolases"/>
    <property type="match status" value="1"/>
</dbReference>
<evidence type="ECO:0000313" key="7">
    <source>
        <dbReference type="EMBL" id="KZV96420.1"/>
    </source>
</evidence>
<evidence type="ECO:0000256" key="1">
    <source>
        <dbReference type="ARBA" id="ARBA00010040"/>
    </source>
</evidence>
<evidence type="ECO:0000259" key="6">
    <source>
        <dbReference type="Pfam" id="PF00326"/>
    </source>
</evidence>
<dbReference type="PANTHER" id="PTHR42776:SF13">
    <property type="entry name" value="DIPEPTIDYL-PEPTIDASE 5"/>
    <property type="match status" value="1"/>
</dbReference>
<dbReference type="PANTHER" id="PTHR42776">
    <property type="entry name" value="SERINE PEPTIDASE S9 FAMILY MEMBER"/>
    <property type="match status" value="1"/>
</dbReference>
<feature type="domain" description="Peptidase S9 prolyl oligopeptidase catalytic" evidence="6">
    <location>
        <begin position="513"/>
        <end position="722"/>
    </location>
</feature>
<dbReference type="SUPFAM" id="SSF82171">
    <property type="entry name" value="DPP6 N-terminal domain-like"/>
    <property type="match status" value="1"/>
</dbReference>
<dbReference type="Pfam" id="PF00326">
    <property type="entry name" value="Peptidase_S9"/>
    <property type="match status" value="1"/>
</dbReference>
<dbReference type="GO" id="GO:0004252">
    <property type="term" value="F:serine-type endopeptidase activity"/>
    <property type="evidence" value="ECO:0007669"/>
    <property type="project" value="TreeGrafter"/>
</dbReference>
<dbReference type="InterPro" id="IPR011042">
    <property type="entry name" value="6-blade_b-propeller_TolB-like"/>
</dbReference>
<name>A0A165KJA4_EXIGL</name>
<accession>A0A165KJA4</accession>
<reference evidence="7 8" key="1">
    <citation type="journal article" date="2016" name="Mol. Biol. Evol.">
        <title>Comparative Genomics of Early-Diverging Mushroom-Forming Fungi Provides Insights into the Origins of Lignocellulose Decay Capabilities.</title>
        <authorList>
            <person name="Nagy L.G."/>
            <person name="Riley R."/>
            <person name="Tritt A."/>
            <person name="Adam C."/>
            <person name="Daum C."/>
            <person name="Floudas D."/>
            <person name="Sun H."/>
            <person name="Yadav J.S."/>
            <person name="Pangilinan J."/>
            <person name="Larsson K.H."/>
            <person name="Matsuura K."/>
            <person name="Barry K."/>
            <person name="Labutti K."/>
            <person name="Kuo R."/>
            <person name="Ohm R.A."/>
            <person name="Bhattacharya S.S."/>
            <person name="Shirouzu T."/>
            <person name="Yoshinaga Y."/>
            <person name="Martin F.M."/>
            <person name="Grigoriev I.V."/>
            <person name="Hibbett D.S."/>
        </authorList>
    </citation>
    <scope>NUCLEOTIDE SEQUENCE [LARGE SCALE GENOMIC DNA]</scope>
    <source>
        <strain evidence="7 8">HHB12029</strain>
    </source>
</reference>
<dbReference type="EMBL" id="KV425943">
    <property type="protein sequence ID" value="KZV96420.1"/>
    <property type="molecule type" value="Genomic_DNA"/>
</dbReference>
<evidence type="ECO:0000256" key="5">
    <source>
        <dbReference type="ARBA" id="ARBA00032829"/>
    </source>
</evidence>
<dbReference type="InParanoid" id="A0A165KJA4"/>
<dbReference type="InterPro" id="IPR029058">
    <property type="entry name" value="AB_hydrolase_fold"/>
</dbReference>
<dbReference type="AlphaFoldDB" id="A0A165KJA4"/>
<dbReference type="GO" id="GO:0006508">
    <property type="term" value="P:proteolysis"/>
    <property type="evidence" value="ECO:0007669"/>
    <property type="project" value="UniProtKB-KW"/>
</dbReference>
<keyword evidence="3" id="KW-0732">Signal</keyword>
<dbReference type="STRING" id="1314781.A0A165KJA4"/>
<proteinExistence type="inferred from homology"/>
<comment type="similarity">
    <text evidence="1">Belongs to the peptidase S9C family.</text>
</comment>
<gene>
    <name evidence="7" type="ORF">EXIGLDRAFT_671128</name>
</gene>